<evidence type="ECO:0000313" key="2">
    <source>
        <dbReference type="Proteomes" id="UP001497602"/>
    </source>
</evidence>
<keyword evidence="2" id="KW-1185">Reference proteome</keyword>
<proteinExistence type="predicted"/>
<name>A0ABP1FFL5_9FLAO</name>
<accession>A0ABP1FFL5</accession>
<comment type="caution">
    <text evidence="1">The sequence shown here is derived from an EMBL/GenBank/DDBJ whole genome shotgun (WGS) entry which is preliminary data.</text>
</comment>
<dbReference type="RefSeq" id="WP_348739273.1">
    <property type="nucleotide sequence ID" value="NZ_CAXJRC010000041.1"/>
</dbReference>
<dbReference type="Proteomes" id="UP001497602">
    <property type="component" value="Unassembled WGS sequence"/>
</dbReference>
<dbReference type="EMBL" id="CAXJRC010000041">
    <property type="protein sequence ID" value="CAL2107676.1"/>
    <property type="molecule type" value="Genomic_DNA"/>
</dbReference>
<evidence type="ECO:0000313" key="1">
    <source>
        <dbReference type="EMBL" id="CAL2107676.1"/>
    </source>
</evidence>
<reference evidence="1 2" key="1">
    <citation type="submission" date="2024-05" db="EMBL/GenBank/DDBJ databases">
        <authorList>
            <person name="Duchaud E."/>
        </authorList>
    </citation>
    <scope>NUCLEOTIDE SEQUENCE [LARGE SCALE GENOMIC DNA]</scope>
    <source>
        <strain evidence="1">Ena-SAMPLE-TAB-13-05-2024-13:56:06:370-140305</strain>
    </source>
</reference>
<protein>
    <submittedName>
        <fullName evidence="1">Uncharacterized protein</fullName>
    </submittedName>
</protein>
<sequence length="89" mass="10558">MKRIIKVLFALFSRRVFITKEDSIGFSKKTTKEVRKEIDKKITKNTSNALQIKLKEEKSIAELDKVLEKLRVNPNYYTIEEIHSFIDRN</sequence>
<organism evidence="1 2">
    <name type="scientific">Tenacibaculum vairaonense</name>
    <dbReference type="NCBI Taxonomy" id="3137860"/>
    <lineage>
        <taxon>Bacteria</taxon>
        <taxon>Pseudomonadati</taxon>
        <taxon>Bacteroidota</taxon>
        <taxon>Flavobacteriia</taxon>
        <taxon>Flavobacteriales</taxon>
        <taxon>Flavobacteriaceae</taxon>
        <taxon>Tenacibaculum</taxon>
    </lineage>
</organism>
<gene>
    <name evidence="1" type="ORF">T190115A13A_40198</name>
</gene>